<dbReference type="Pfam" id="PF00535">
    <property type="entry name" value="Glycos_transf_2"/>
    <property type="match status" value="1"/>
</dbReference>
<keyword evidence="3" id="KW-0328">Glycosyltransferase</keyword>
<name>A0A1T4XBQ5_9CLOT</name>
<keyword evidence="5" id="KW-0460">Magnesium</keyword>
<keyword evidence="12" id="KW-1185">Reference proteome</keyword>
<dbReference type="EC" id="2.4.1.266" evidence="6"/>
<dbReference type="STRING" id="1147123.SAMN05443428_107157"/>
<dbReference type="Proteomes" id="UP000190105">
    <property type="component" value="Unassembled WGS sequence"/>
</dbReference>
<comment type="similarity">
    <text evidence="2">Belongs to the glycosyltransferase 2 family.</text>
</comment>
<dbReference type="EMBL" id="FUYH01000007">
    <property type="protein sequence ID" value="SKA87010.1"/>
    <property type="molecule type" value="Genomic_DNA"/>
</dbReference>
<sequence length="208" mass="23264">MRTVCIIPAFNEEKTIKDILEVVKNVEIIDEIIVVSDGSNDNTAKISRDMGVFTIEYEENKGKGAALKAGIDNANADILLFLDADLIGLTKEHVVSLLEPVLNDDADMTIGIFANGRLATDLAQKVAPHLSGQRAMKRIVLNNIDNIDITRYGVEVALTKLVEKENYRVKTVELKDMTHIMKEEKLGLKKGFAARMKMYWEIVKCLKM</sequence>
<comment type="catalytic activity">
    <reaction evidence="8">
        <text>(2R)-3-phosphoglycerate + UDP-alpha-D-glucose = (2R)-2-O-(alpha-D-glucopyranosyl)-3-phospho-glycerate + UDP + H(+)</text>
        <dbReference type="Rhea" id="RHEA:31319"/>
        <dbReference type="ChEBI" id="CHEBI:15378"/>
        <dbReference type="ChEBI" id="CHEBI:58223"/>
        <dbReference type="ChEBI" id="CHEBI:58272"/>
        <dbReference type="ChEBI" id="CHEBI:58885"/>
        <dbReference type="ChEBI" id="CHEBI:62600"/>
        <dbReference type="EC" id="2.4.1.266"/>
    </reaction>
    <physiologicalReaction direction="left-to-right" evidence="8">
        <dbReference type="Rhea" id="RHEA:31320"/>
    </physiologicalReaction>
</comment>
<dbReference type="InterPro" id="IPR050256">
    <property type="entry name" value="Glycosyltransferase_2"/>
</dbReference>
<protein>
    <recommendedName>
        <fullName evidence="7">Glucosyl-3-phosphoglycerate synthase</fullName>
        <ecNumber evidence="6">2.4.1.266</ecNumber>
    </recommendedName>
</protein>
<dbReference type="SUPFAM" id="SSF53448">
    <property type="entry name" value="Nucleotide-diphospho-sugar transferases"/>
    <property type="match status" value="1"/>
</dbReference>
<evidence type="ECO:0000256" key="4">
    <source>
        <dbReference type="ARBA" id="ARBA00022679"/>
    </source>
</evidence>
<evidence type="ECO:0000256" key="6">
    <source>
        <dbReference type="ARBA" id="ARBA00039022"/>
    </source>
</evidence>
<keyword evidence="4 11" id="KW-0808">Transferase</keyword>
<organism evidence="11 12">
    <name type="scientific">Caloramator quimbayensis</name>
    <dbReference type="NCBI Taxonomy" id="1147123"/>
    <lineage>
        <taxon>Bacteria</taxon>
        <taxon>Bacillati</taxon>
        <taxon>Bacillota</taxon>
        <taxon>Clostridia</taxon>
        <taxon>Eubacteriales</taxon>
        <taxon>Clostridiaceae</taxon>
        <taxon>Caloramator</taxon>
    </lineage>
</organism>
<evidence type="ECO:0000256" key="5">
    <source>
        <dbReference type="ARBA" id="ARBA00022842"/>
    </source>
</evidence>
<dbReference type="AlphaFoldDB" id="A0A1T4XBQ5"/>
<dbReference type="CDD" id="cd04179">
    <property type="entry name" value="DPM_DPG-synthase_like"/>
    <property type="match status" value="1"/>
</dbReference>
<comment type="cofactor">
    <cofactor evidence="1">
        <name>Mg(2+)</name>
        <dbReference type="ChEBI" id="CHEBI:18420"/>
    </cofactor>
</comment>
<evidence type="ECO:0000256" key="2">
    <source>
        <dbReference type="ARBA" id="ARBA00006739"/>
    </source>
</evidence>
<reference evidence="12" key="1">
    <citation type="submission" date="2017-02" db="EMBL/GenBank/DDBJ databases">
        <authorList>
            <person name="Varghese N."/>
            <person name="Submissions S."/>
        </authorList>
    </citation>
    <scope>NUCLEOTIDE SEQUENCE [LARGE SCALE GENOMIC DNA]</scope>
    <source>
        <strain evidence="12">USBA 833</strain>
    </source>
</reference>
<dbReference type="InterPro" id="IPR001173">
    <property type="entry name" value="Glyco_trans_2-like"/>
</dbReference>
<comment type="catalytic activity">
    <reaction evidence="9">
        <text>an NDP-alpha-D-glucose + (2R)-3-phosphoglycerate = (2R)-2-O-(alpha-D-glucopyranosyl)-3-phospho-glycerate + a ribonucleoside 5'-diphosphate + H(+)</text>
        <dbReference type="Rhea" id="RHEA:47244"/>
        <dbReference type="ChEBI" id="CHEBI:15378"/>
        <dbReference type="ChEBI" id="CHEBI:57930"/>
        <dbReference type="ChEBI" id="CHEBI:58272"/>
        <dbReference type="ChEBI" id="CHEBI:62600"/>
        <dbReference type="ChEBI" id="CHEBI:76533"/>
        <dbReference type="EC" id="2.4.1.266"/>
    </reaction>
    <physiologicalReaction direction="left-to-right" evidence="9">
        <dbReference type="Rhea" id="RHEA:47245"/>
    </physiologicalReaction>
</comment>
<dbReference type="InterPro" id="IPR029044">
    <property type="entry name" value="Nucleotide-diphossugar_trans"/>
</dbReference>
<evidence type="ECO:0000256" key="3">
    <source>
        <dbReference type="ARBA" id="ARBA00022676"/>
    </source>
</evidence>
<dbReference type="PANTHER" id="PTHR48090:SF10">
    <property type="entry name" value="GLUCOSYL-3-PHOSPHOGLYCERATE SYNTHASE"/>
    <property type="match status" value="1"/>
</dbReference>
<feature type="domain" description="Glycosyltransferase 2-like" evidence="10">
    <location>
        <begin position="5"/>
        <end position="126"/>
    </location>
</feature>
<dbReference type="GO" id="GO:0016757">
    <property type="term" value="F:glycosyltransferase activity"/>
    <property type="evidence" value="ECO:0007669"/>
    <property type="project" value="UniProtKB-KW"/>
</dbReference>
<evidence type="ECO:0000256" key="1">
    <source>
        <dbReference type="ARBA" id="ARBA00001946"/>
    </source>
</evidence>
<evidence type="ECO:0000256" key="8">
    <source>
        <dbReference type="ARBA" id="ARBA00048689"/>
    </source>
</evidence>
<dbReference type="OrthoDB" id="9810303at2"/>
<evidence type="ECO:0000259" key="10">
    <source>
        <dbReference type="Pfam" id="PF00535"/>
    </source>
</evidence>
<evidence type="ECO:0000256" key="7">
    <source>
        <dbReference type="ARBA" id="ARBA00040894"/>
    </source>
</evidence>
<accession>A0A1T4XBQ5</accession>
<evidence type="ECO:0000256" key="9">
    <source>
        <dbReference type="ARBA" id="ARBA00048997"/>
    </source>
</evidence>
<proteinExistence type="inferred from homology"/>
<evidence type="ECO:0000313" key="11">
    <source>
        <dbReference type="EMBL" id="SKA87010.1"/>
    </source>
</evidence>
<dbReference type="Gene3D" id="3.90.550.10">
    <property type="entry name" value="Spore Coat Polysaccharide Biosynthesis Protein SpsA, Chain A"/>
    <property type="match status" value="1"/>
</dbReference>
<dbReference type="RefSeq" id="WP_078696296.1">
    <property type="nucleotide sequence ID" value="NZ_FUYH01000007.1"/>
</dbReference>
<evidence type="ECO:0000313" key="12">
    <source>
        <dbReference type="Proteomes" id="UP000190105"/>
    </source>
</evidence>
<dbReference type="PANTHER" id="PTHR48090">
    <property type="entry name" value="UNDECAPRENYL-PHOSPHATE 4-DEOXY-4-FORMAMIDO-L-ARABINOSE TRANSFERASE-RELATED"/>
    <property type="match status" value="1"/>
</dbReference>
<gene>
    <name evidence="11" type="ORF">SAMN05443428_107157</name>
</gene>